<evidence type="ECO:0000256" key="6">
    <source>
        <dbReference type="ARBA" id="ARBA00023033"/>
    </source>
</evidence>
<dbReference type="GO" id="GO:0004497">
    <property type="term" value="F:monooxygenase activity"/>
    <property type="evidence" value="ECO:0007669"/>
    <property type="project" value="UniProtKB-KW"/>
</dbReference>
<dbReference type="KEGG" id="vg:80513112"/>
<accession>A0A167RJA5</accession>
<evidence type="ECO:0008006" key="10">
    <source>
        <dbReference type="Google" id="ProtNLM"/>
    </source>
</evidence>
<dbReference type="SUPFAM" id="SSF48264">
    <property type="entry name" value="Cytochrome P450"/>
    <property type="match status" value="1"/>
</dbReference>
<dbReference type="PRINTS" id="PR00385">
    <property type="entry name" value="P450"/>
</dbReference>
<proteinExistence type="inferred from homology"/>
<dbReference type="Gene3D" id="1.10.630.10">
    <property type="entry name" value="Cytochrome P450"/>
    <property type="match status" value="1"/>
</dbReference>
<dbReference type="RefSeq" id="YP_010776501.1">
    <property type="nucleotide sequence ID" value="NC_075034.1"/>
</dbReference>
<evidence type="ECO:0000313" key="9">
    <source>
        <dbReference type="Proteomes" id="UP000241365"/>
    </source>
</evidence>
<evidence type="ECO:0000256" key="2">
    <source>
        <dbReference type="ARBA" id="ARBA00022617"/>
    </source>
</evidence>
<dbReference type="EMBL" id="KU877344">
    <property type="protein sequence ID" value="ANB50750.1"/>
    <property type="molecule type" value="Genomic_DNA"/>
</dbReference>
<name>A0A167RJA5_9VIRU</name>
<keyword evidence="7" id="KW-1133">Transmembrane helix</keyword>
<keyword evidence="4" id="KW-0560">Oxidoreductase</keyword>
<keyword evidence="7" id="KW-0472">Membrane</keyword>
<organism evidence="8 9">
    <name type="scientific">Powai lake megavirus</name>
    <dbReference type="NCBI Taxonomy" id="1842663"/>
    <lineage>
        <taxon>Viruses</taxon>
        <taxon>Varidnaviria</taxon>
        <taxon>Bamfordvirae</taxon>
        <taxon>Nucleocytoviricota</taxon>
        <taxon>Megaviricetes</taxon>
        <taxon>Imitervirales</taxon>
        <taxon>Mimiviridae</taxon>
        <taxon>Megamimivirinae</taxon>
        <taxon>Megavirus</taxon>
        <taxon>Megavirus powaiense</taxon>
    </lineage>
</organism>
<dbReference type="GeneID" id="80513112"/>
<keyword evidence="5" id="KW-0408">Iron</keyword>
<dbReference type="PANTHER" id="PTHR24291">
    <property type="entry name" value="CYTOCHROME P450 FAMILY 4"/>
    <property type="match status" value="1"/>
</dbReference>
<keyword evidence="7" id="KW-0812">Transmembrane</keyword>
<keyword evidence="2" id="KW-0349">Heme</keyword>
<sequence>MWSIKDNLPESPIGSIMISILIWIDWFIQKITFGFFPRIGGDLEILASNGLFKFILDKNKDNNGIKQYQKFRFGHIPVVLVFDGILSKQILLSNTKRGEFYKLLRIFFGDGIFTSWNKSLWKHQRTGILKLFNTKTLRSITPELTNSMFTELDRIALNKECDLVAVLSKIGLVAFCQVIFGVDVRDISDDLIEPLNKLLVYINNAVEPVNIKIGSKYWEFVQNRDIVHNWMKELIKRARTSEQCHYIINSEINNVDISEQQLIEFVLSVVLGGHETTARLMLGIIYSVAYNDNIIKKLNDETKKYHENHNTYDIDIMNRLYLSAIINEGTRLFPPVWLLSREAQNNFSIEEKYFKKGTQFLISPLIYLRDPKIWGDKSEEFNPDHFIGGINNLTLEQKENFIPFIVGSENCPGKKFAILESSVVISKLFFEYEIIILPHELNPMSAGTFRLTDKLPVIIKKRQTI</sequence>
<evidence type="ECO:0000313" key="8">
    <source>
        <dbReference type="EMBL" id="ANB50750.1"/>
    </source>
</evidence>
<dbReference type="Pfam" id="PF00067">
    <property type="entry name" value="p450"/>
    <property type="match status" value="1"/>
</dbReference>
<protein>
    <recommendedName>
        <fullName evidence="10">Cytochrome 450-like protein</fullName>
    </recommendedName>
</protein>
<dbReference type="GO" id="GO:0020037">
    <property type="term" value="F:heme binding"/>
    <property type="evidence" value="ECO:0007669"/>
    <property type="project" value="InterPro"/>
</dbReference>
<evidence type="ECO:0000256" key="5">
    <source>
        <dbReference type="ARBA" id="ARBA00023004"/>
    </source>
</evidence>
<dbReference type="CDD" id="cd00302">
    <property type="entry name" value="cytochrome_P450"/>
    <property type="match status" value="1"/>
</dbReference>
<dbReference type="GO" id="GO:0005506">
    <property type="term" value="F:iron ion binding"/>
    <property type="evidence" value="ECO:0007669"/>
    <property type="project" value="InterPro"/>
</dbReference>
<dbReference type="InterPro" id="IPR001128">
    <property type="entry name" value="Cyt_P450"/>
</dbReference>
<comment type="similarity">
    <text evidence="1">Belongs to the cytochrome P450 family.</text>
</comment>
<dbReference type="GO" id="GO:0016705">
    <property type="term" value="F:oxidoreductase activity, acting on paired donors, with incorporation or reduction of molecular oxygen"/>
    <property type="evidence" value="ECO:0007669"/>
    <property type="project" value="InterPro"/>
</dbReference>
<dbReference type="InterPro" id="IPR050196">
    <property type="entry name" value="Cytochrome_P450_Monoox"/>
</dbReference>
<dbReference type="PANTHER" id="PTHR24291:SF50">
    <property type="entry name" value="BIFUNCTIONAL ALBAFLAVENONE MONOOXYGENASE_TERPENE SYNTHASE"/>
    <property type="match status" value="1"/>
</dbReference>
<evidence type="ECO:0000256" key="7">
    <source>
        <dbReference type="SAM" id="Phobius"/>
    </source>
</evidence>
<keyword evidence="9" id="KW-1185">Reference proteome</keyword>
<keyword evidence="3" id="KW-0479">Metal-binding</keyword>
<keyword evidence="6" id="KW-0503">Monooxygenase</keyword>
<evidence type="ECO:0000256" key="4">
    <source>
        <dbReference type="ARBA" id="ARBA00023002"/>
    </source>
</evidence>
<reference evidence="8 9" key="1">
    <citation type="journal article" date="2016" name="Genome Announc.">
        <title>Complete Genome Sequence of a New Megavirus Family Member Isolated from an Inland Water Lake for the First Time in India.</title>
        <authorList>
            <person name="Chatterjee A."/>
            <person name="Ali F."/>
            <person name="Bange D."/>
            <person name="Kondabagil K."/>
        </authorList>
    </citation>
    <scope>NUCLEOTIDE SEQUENCE [LARGE SCALE GENOMIC DNA]</scope>
    <source>
        <strain evidence="8">1</strain>
    </source>
</reference>
<feature type="transmembrane region" description="Helical" evidence="7">
    <location>
        <begin position="12"/>
        <end position="28"/>
    </location>
</feature>
<dbReference type="InterPro" id="IPR036396">
    <property type="entry name" value="Cyt_P450_sf"/>
</dbReference>
<evidence type="ECO:0000256" key="3">
    <source>
        <dbReference type="ARBA" id="ARBA00022723"/>
    </source>
</evidence>
<dbReference type="Proteomes" id="UP000241365">
    <property type="component" value="Segment"/>
</dbReference>
<evidence type="ECO:0000256" key="1">
    <source>
        <dbReference type="ARBA" id="ARBA00010617"/>
    </source>
</evidence>
<dbReference type="PRINTS" id="PR00463">
    <property type="entry name" value="EP450I"/>
</dbReference>
<dbReference type="InterPro" id="IPR002401">
    <property type="entry name" value="Cyt_P450_E_grp-I"/>
</dbReference>